<dbReference type="GeneID" id="95979993"/>
<feature type="binding site" evidence="5">
    <location>
        <position position="346"/>
    </location>
    <ligand>
        <name>Zn(2+)</name>
        <dbReference type="ChEBI" id="CHEBI:29105"/>
    </ligand>
</feature>
<feature type="region of interest" description="Disordered" evidence="6">
    <location>
        <begin position="454"/>
        <end position="478"/>
    </location>
</feature>
<feature type="compositionally biased region" description="Basic and acidic residues" evidence="6">
    <location>
        <begin position="468"/>
        <end position="478"/>
    </location>
</feature>
<dbReference type="InterPro" id="IPR050852">
    <property type="entry name" value="Queuine_tRNA-ribosyltrfase"/>
</dbReference>
<dbReference type="InterPro" id="IPR028592">
    <property type="entry name" value="QTRTD1"/>
</dbReference>
<comment type="similarity">
    <text evidence="5">Belongs to the queuine tRNA-ribosyltransferase family. QTRT2 subfamily.</text>
</comment>
<keyword evidence="3 5" id="KW-0479">Metal-binding</keyword>
<sequence length="478" mass="53070">MADMPTIDGLNIESPRDGKIFSIKNIHSSRNAARLGLLRLPDRKSIQTPHYIAVASRGVVPHLSPDNYASQTDIRGVYMALEDFIERKSFKEPPIYKYTPPDDSSPLRRFTGLPDDSLLVLGPRRTPPISCPTPSTLKSIPVLTSVGYRHLECQEYSRAAARLRPDIVVGLGDVPYGADKVPKKKIDKITDRSTLWMREQVKARKEDKTAGDATGPLLYAPILPISVEAQRWYLDELMDELKGDYDGLALYDTTTLDTLPTHFGELPRLGFTEPKNPNAVLREVSLGMDILTVPFIGAVTDAGIAFDFSFPVKGDEGIHRQVPQPLGVDMWDPSNATSLTPLSPGCFCYACTNHHKAYLQHLLMAKEMLGWVLLQIHNHHVMDLFFDGIRNSIARDSLEEDTAAFHRFYESDLPAKTGQGPRVRGYQFKAEGPGQPKANPSAFKNLDDIREKVAQAAPPTPSLDSTELEAHGFAEKTD</sequence>
<keyword evidence="9" id="KW-1185">Reference proteome</keyword>
<comment type="function">
    <text evidence="5">Non-catalytic subunit of the queuine tRNA-ribosyltransferase (TGT) that catalyzes the base-exchange of a guanine (G) residue with queuine (Q) at position 34 (anticodon wobble position) in tRNAs with GU(N) anticodons (tRNA-Asp, -Asn, -His and -Tyr), resulting in the hypermodified nucleoside queuosine (7-(((4,5-cis-dihydroxy-2-cyclopenten-1-yl)amino)methyl)-7-deazaguanosine).</text>
</comment>
<dbReference type="HAMAP" id="MF_03043">
    <property type="entry name" value="QTRT2"/>
    <property type="match status" value="1"/>
</dbReference>
<comment type="subcellular location">
    <subcellularLocation>
        <location evidence="5">Cytoplasm</location>
    </subcellularLocation>
</comment>
<evidence type="ECO:0000313" key="9">
    <source>
        <dbReference type="Proteomes" id="UP001562354"/>
    </source>
</evidence>
<evidence type="ECO:0000256" key="3">
    <source>
        <dbReference type="ARBA" id="ARBA00022723"/>
    </source>
</evidence>
<comment type="cofactor">
    <cofactor evidence="5">
        <name>Zn(2+)</name>
        <dbReference type="ChEBI" id="CHEBI:29105"/>
    </cofactor>
    <text evidence="5">Binds 1 zinc ion per subunit.</text>
</comment>
<evidence type="ECO:0000256" key="6">
    <source>
        <dbReference type="SAM" id="MobiDB-lite"/>
    </source>
</evidence>
<dbReference type="PANTHER" id="PTHR46064:SF1">
    <property type="entry name" value="QUEUINE TRNA-RIBOSYLTRANSFERASE ACCESSORY SUBUNIT 2"/>
    <property type="match status" value="1"/>
</dbReference>
<feature type="domain" description="tRNA-guanine(15) transglycosylase-like" evidence="7">
    <location>
        <begin position="32"/>
        <end position="410"/>
    </location>
</feature>
<dbReference type="Gene3D" id="3.20.20.105">
    <property type="entry name" value="Queuine tRNA-ribosyltransferase-like"/>
    <property type="match status" value="1"/>
</dbReference>
<dbReference type="NCBIfam" id="TIGR00449">
    <property type="entry name" value="tgt_general"/>
    <property type="match status" value="1"/>
</dbReference>
<dbReference type="RefSeq" id="XP_069197439.1">
    <property type="nucleotide sequence ID" value="XM_069346231.1"/>
</dbReference>
<dbReference type="Pfam" id="PF01702">
    <property type="entry name" value="TGT"/>
    <property type="match status" value="1"/>
</dbReference>
<dbReference type="InterPro" id="IPR002616">
    <property type="entry name" value="tRNA_ribo_trans-like"/>
</dbReference>
<evidence type="ECO:0000256" key="5">
    <source>
        <dbReference type="HAMAP-Rule" id="MF_03043"/>
    </source>
</evidence>
<evidence type="ECO:0000256" key="4">
    <source>
        <dbReference type="ARBA" id="ARBA00022833"/>
    </source>
</evidence>
<keyword evidence="1 5" id="KW-0963">Cytoplasm</keyword>
<dbReference type="Proteomes" id="UP001562354">
    <property type="component" value="Unassembled WGS sequence"/>
</dbReference>
<evidence type="ECO:0000256" key="2">
    <source>
        <dbReference type="ARBA" id="ARBA00022694"/>
    </source>
</evidence>
<dbReference type="SUPFAM" id="SSF51713">
    <property type="entry name" value="tRNA-guanine transglycosylase"/>
    <property type="match status" value="1"/>
</dbReference>
<keyword evidence="4 5" id="KW-0862">Zinc</keyword>
<dbReference type="PANTHER" id="PTHR46064">
    <property type="entry name" value="QUEUINE TRNA-RIBOSYLTRANSFERASE ACCESSORY SUBUNIT 2"/>
    <property type="match status" value="1"/>
</dbReference>
<name>A0ABR3P5I1_9PEZI</name>
<evidence type="ECO:0000313" key="8">
    <source>
        <dbReference type="EMBL" id="KAL1297757.1"/>
    </source>
</evidence>
<proteinExistence type="inferred from homology"/>
<reference evidence="8 9" key="1">
    <citation type="submission" date="2024-07" db="EMBL/GenBank/DDBJ databases">
        <title>Draft sequence of the Neodothiora populina.</title>
        <authorList>
            <person name="Drown D.D."/>
            <person name="Schuette U.S."/>
            <person name="Buechlein A.B."/>
            <person name="Rusch D.R."/>
            <person name="Winton L.W."/>
            <person name="Adams G.A."/>
        </authorList>
    </citation>
    <scope>NUCLEOTIDE SEQUENCE [LARGE SCALE GENOMIC DNA]</scope>
    <source>
        <strain evidence="8 9">CPC 39397</strain>
    </source>
</reference>
<dbReference type="EMBL" id="JBFMKM010000014">
    <property type="protein sequence ID" value="KAL1297757.1"/>
    <property type="molecule type" value="Genomic_DNA"/>
</dbReference>
<dbReference type="InterPro" id="IPR036511">
    <property type="entry name" value="TGT-like_sf"/>
</dbReference>
<evidence type="ECO:0000256" key="1">
    <source>
        <dbReference type="ARBA" id="ARBA00022490"/>
    </source>
</evidence>
<accession>A0ABR3P5I1</accession>
<keyword evidence="2 5" id="KW-0819">tRNA processing</keyword>
<feature type="binding site" evidence="5">
    <location>
        <position position="351"/>
    </location>
    <ligand>
        <name>Zn(2+)</name>
        <dbReference type="ChEBI" id="CHEBI:29105"/>
    </ligand>
</feature>
<gene>
    <name evidence="8" type="ORF">AAFC00_006294</name>
</gene>
<protein>
    <recommendedName>
        <fullName evidence="5">Queuine tRNA-ribosyltransferase accessory subunit 2</fullName>
    </recommendedName>
    <alternativeName>
        <fullName evidence="5">Queuine tRNA-ribosyltransferase domain-containing protein 1</fullName>
    </alternativeName>
</protein>
<feature type="binding site" evidence="5">
    <location>
        <position position="377"/>
    </location>
    <ligand>
        <name>Zn(2+)</name>
        <dbReference type="ChEBI" id="CHEBI:29105"/>
    </ligand>
</feature>
<feature type="binding site" evidence="5">
    <location>
        <position position="348"/>
    </location>
    <ligand>
        <name>Zn(2+)</name>
        <dbReference type="ChEBI" id="CHEBI:29105"/>
    </ligand>
</feature>
<evidence type="ECO:0000259" key="7">
    <source>
        <dbReference type="Pfam" id="PF01702"/>
    </source>
</evidence>
<comment type="subunit">
    <text evidence="5">Heterodimer of a catalytic subunit and an accessory subunit.</text>
</comment>
<comment type="caution">
    <text evidence="8">The sequence shown here is derived from an EMBL/GenBank/DDBJ whole genome shotgun (WGS) entry which is preliminary data.</text>
</comment>
<organism evidence="8 9">
    <name type="scientific">Neodothiora populina</name>
    <dbReference type="NCBI Taxonomy" id="2781224"/>
    <lineage>
        <taxon>Eukaryota</taxon>
        <taxon>Fungi</taxon>
        <taxon>Dikarya</taxon>
        <taxon>Ascomycota</taxon>
        <taxon>Pezizomycotina</taxon>
        <taxon>Dothideomycetes</taxon>
        <taxon>Dothideomycetidae</taxon>
        <taxon>Dothideales</taxon>
        <taxon>Dothioraceae</taxon>
        <taxon>Neodothiora</taxon>
    </lineage>
</organism>